<evidence type="ECO:0000313" key="10">
    <source>
        <dbReference type="EMBL" id="QNR23403.1"/>
    </source>
</evidence>
<evidence type="ECO:0000256" key="8">
    <source>
        <dbReference type="SAM" id="Phobius"/>
    </source>
</evidence>
<dbReference type="EMBL" id="CP060139">
    <property type="protein sequence ID" value="QNR23403.1"/>
    <property type="molecule type" value="Genomic_DNA"/>
</dbReference>
<evidence type="ECO:0000313" key="11">
    <source>
        <dbReference type="Proteomes" id="UP000516305"/>
    </source>
</evidence>
<dbReference type="RefSeq" id="WP_210757934.1">
    <property type="nucleotide sequence ID" value="NZ_CP060139.1"/>
</dbReference>
<gene>
    <name evidence="10" type="ORF">H4K34_13585</name>
</gene>
<dbReference type="PANTHER" id="PTHR41523">
    <property type="entry name" value="TWO-COMPONENT SYSTEM SENSOR PROTEIN"/>
    <property type="match status" value="1"/>
</dbReference>
<dbReference type="Gene3D" id="3.30.565.10">
    <property type="entry name" value="Histidine kinase-like ATPase, C-terminal domain"/>
    <property type="match status" value="1"/>
</dbReference>
<keyword evidence="8" id="KW-1133">Transmembrane helix</keyword>
<evidence type="ECO:0000256" key="2">
    <source>
        <dbReference type="ARBA" id="ARBA00012438"/>
    </source>
</evidence>
<keyword evidence="7" id="KW-0067">ATP-binding</keyword>
<evidence type="ECO:0000256" key="7">
    <source>
        <dbReference type="ARBA" id="ARBA00022840"/>
    </source>
</evidence>
<dbReference type="GO" id="GO:0004673">
    <property type="term" value="F:protein histidine kinase activity"/>
    <property type="evidence" value="ECO:0007669"/>
    <property type="project" value="UniProtKB-EC"/>
</dbReference>
<dbReference type="Gene3D" id="3.30.450.20">
    <property type="entry name" value="PAS domain"/>
    <property type="match status" value="1"/>
</dbReference>
<dbReference type="InterPro" id="IPR011495">
    <property type="entry name" value="Sig_transdc_His_kin_sub2_dim/P"/>
</dbReference>
<dbReference type="InterPro" id="IPR011990">
    <property type="entry name" value="TPR-like_helical_dom_sf"/>
</dbReference>
<name>A0A7H0VCF5_9FLAO</name>
<dbReference type="Proteomes" id="UP000516305">
    <property type="component" value="Chromosome"/>
</dbReference>
<dbReference type="PANTHER" id="PTHR41523:SF8">
    <property type="entry name" value="ETHYLENE RESPONSE SENSOR PROTEIN"/>
    <property type="match status" value="1"/>
</dbReference>
<dbReference type="KEGG" id="chyd:H4K34_13585"/>
<keyword evidence="3" id="KW-0597">Phosphoprotein</keyword>
<proteinExistence type="predicted"/>
<reference evidence="10 11" key="1">
    <citation type="submission" date="2020-08" db="EMBL/GenBank/DDBJ databases">
        <title>Croceimicrobium hydrocarbonivorans gen. nov., sp. nov., a novel marine bacterium isolated from a bacterial consortium that degrades polyethylene terephthalate.</title>
        <authorList>
            <person name="Liu R."/>
        </authorList>
    </citation>
    <scope>NUCLEOTIDE SEQUENCE [LARGE SCALE GENOMIC DNA]</scope>
    <source>
        <strain evidence="10 11">A20-9</strain>
    </source>
</reference>
<dbReference type="InterPro" id="IPR036890">
    <property type="entry name" value="HATPase_C_sf"/>
</dbReference>
<keyword evidence="5" id="KW-0547">Nucleotide-binding</keyword>
<dbReference type="AlphaFoldDB" id="A0A7H0VCF5"/>
<keyword evidence="8" id="KW-0472">Membrane</keyword>
<dbReference type="GO" id="GO:0005524">
    <property type="term" value="F:ATP binding"/>
    <property type="evidence" value="ECO:0007669"/>
    <property type="project" value="UniProtKB-KW"/>
</dbReference>
<keyword evidence="11" id="KW-1185">Reference proteome</keyword>
<feature type="transmembrane region" description="Helical" evidence="8">
    <location>
        <begin position="369"/>
        <end position="388"/>
    </location>
</feature>
<sequence length="620" mass="72386">MKRVFVFFFFILISFPLLAIKPGRAKLSPAERNQRQLIESLDKSDDLSAFTNAIDGATNLGLYNEADSLADVAQPLLKKVSDSLSYFEHLRVKARLYTILNRYTQALVFFRRALVYYQRAGYWEQEGHVMVNLAEFYRSARQYPQAQMELSYLINHPEFEDLSNLVKAIAYHRFAAVLNESKQDLDSAIFLSLKSLSYSEPDSLLDEMGTSYLELGDAYRKKKEVRAVSYFEKAFEVFKKQERIHYMCNSIRLISAYYVTVEQYEKALVFVDSSLRLAAPYYLPGFYNLAYNRKALILYKLGRFEEAYLYRDSAAIVYRSELQKRFSDEMAMQSRRFQTEMATSRLRSLESERMQILEESRAKDQVRRFSLILLIILILGLFGLYYFFTRLRRSKSHLEESQKALFGANQELLNTLSEKDGLIEEVHHRVKNNLQLITSLIRVQQFQQQDQMTEESRQMVNEILNRVSAMAVVHEKLYAQQHITQLRAREYFSELMEELKTLGGTFSNPLEIEVVAEDVILEVSQGIALGMILSELVANSLKYAFVMQGKPKIKIEVHKEFLEGRNRVEFSYEDNGKGYDDHSKMGMGNRLIMLFTRQLEGESTLDTKDRFYFNLAYWED</sequence>
<organism evidence="10 11">
    <name type="scientific">Croceimicrobium hydrocarbonivorans</name>
    <dbReference type="NCBI Taxonomy" id="2761580"/>
    <lineage>
        <taxon>Bacteria</taxon>
        <taxon>Pseudomonadati</taxon>
        <taxon>Bacteroidota</taxon>
        <taxon>Flavobacteriia</taxon>
        <taxon>Flavobacteriales</taxon>
        <taxon>Owenweeksiaceae</taxon>
        <taxon>Croceimicrobium</taxon>
    </lineage>
</organism>
<dbReference type="EC" id="2.7.13.3" evidence="2"/>
<feature type="domain" description="Signal transduction histidine kinase subgroup 2 dimerisation and phosphoacceptor" evidence="9">
    <location>
        <begin position="425"/>
        <end position="500"/>
    </location>
</feature>
<dbReference type="SUPFAM" id="SSF55874">
    <property type="entry name" value="ATPase domain of HSP90 chaperone/DNA topoisomerase II/histidine kinase"/>
    <property type="match status" value="1"/>
</dbReference>
<evidence type="ECO:0000256" key="5">
    <source>
        <dbReference type="ARBA" id="ARBA00022741"/>
    </source>
</evidence>
<evidence type="ECO:0000256" key="6">
    <source>
        <dbReference type="ARBA" id="ARBA00022777"/>
    </source>
</evidence>
<keyword evidence="4" id="KW-0808">Transferase</keyword>
<keyword evidence="6 10" id="KW-0418">Kinase</keyword>
<comment type="catalytic activity">
    <reaction evidence="1">
        <text>ATP + protein L-histidine = ADP + protein N-phospho-L-histidine.</text>
        <dbReference type="EC" id="2.7.13.3"/>
    </reaction>
</comment>
<protein>
    <recommendedName>
        <fullName evidence="2">histidine kinase</fullName>
        <ecNumber evidence="2">2.7.13.3</ecNumber>
    </recommendedName>
</protein>
<dbReference type="Gene3D" id="1.25.40.10">
    <property type="entry name" value="Tetratricopeptide repeat domain"/>
    <property type="match status" value="2"/>
</dbReference>
<dbReference type="Pfam" id="PF07568">
    <property type="entry name" value="HisKA_2"/>
    <property type="match status" value="1"/>
</dbReference>
<evidence type="ECO:0000259" key="9">
    <source>
        <dbReference type="Pfam" id="PF07568"/>
    </source>
</evidence>
<evidence type="ECO:0000256" key="4">
    <source>
        <dbReference type="ARBA" id="ARBA00022679"/>
    </source>
</evidence>
<dbReference type="SUPFAM" id="SSF48452">
    <property type="entry name" value="TPR-like"/>
    <property type="match status" value="2"/>
</dbReference>
<evidence type="ECO:0000256" key="3">
    <source>
        <dbReference type="ARBA" id="ARBA00022553"/>
    </source>
</evidence>
<accession>A0A7H0VCF5</accession>
<evidence type="ECO:0000256" key="1">
    <source>
        <dbReference type="ARBA" id="ARBA00000085"/>
    </source>
</evidence>
<keyword evidence="8" id="KW-0812">Transmembrane</keyword>